<comment type="subcellular location">
    <subcellularLocation>
        <location evidence="1">Membrane</location>
        <topology evidence="1">Multi-pass membrane protein</topology>
    </subcellularLocation>
</comment>
<keyword evidence="2 5" id="KW-0812">Transmembrane</keyword>
<evidence type="ECO:0000313" key="7">
    <source>
        <dbReference type="EMBL" id="CEA04255.1"/>
    </source>
</evidence>
<dbReference type="InterPro" id="IPR020846">
    <property type="entry name" value="MFS_dom"/>
</dbReference>
<feature type="transmembrane region" description="Helical" evidence="5">
    <location>
        <begin position="264"/>
        <end position="283"/>
    </location>
</feature>
<dbReference type="PRINTS" id="PR01035">
    <property type="entry name" value="TCRTETA"/>
</dbReference>
<feature type="transmembrane region" description="Helical" evidence="5">
    <location>
        <begin position="129"/>
        <end position="151"/>
    </location>
</feature>
<dbReference type="OrthoDB" id="9810614at2"/>
<evidence type="ECO:0000256" key="1">
    <source>
        <dbReference type="ARBA" id="ARBA00004141"/>
    </source>
</evidence>
<gene>
    <name evidence="7" type="ORF">BN1049_01428</name>
</gene>
<reference evidence="7" key="1">
    <citation type="submission" date="2014-07" db="EMBL/GenBank/DDBJ databases">
        <authorList>
            <person name="Urmite Genomes Urmite Genomes"/>
        </authorList>
    </citation>
    <scope>NUCLEOTIDE SEQUENCE</scope>
    <source>
        <strain evidence="7">12M76_air</strain>
    </source>
</reference>
<feature type="domain" description="Major facilitator superfamily (MFS) profile" evidence="6">
    <location>
        <begin position="5"/>
        <end position="376"/>
    </location>
</feature>
<name>A0A078MDA2_9PSED</name>
<dbReference type="GO" id="GO:0005886">
    <property type="term" value="C:plasma membrane"/>
    <property type="evidence" value="ECO:0007669"/>
    <property type="project" value="TreeGrafter"/>
</dbReference>
<dbReference type="GO" id="GO:0022857">
    <property type="term" value="F:transmembrane transporter activity"/>
    <property type="evidence" value="ECO:0007669"/>
    <property type="project" value="InterPro"/>
</dbReference>
<organism evidence="7">
    <name type="scientific">Pseudomonas saudimassiliensis</name>
    <dbReference type="NCBI Taxonomy" id="1461581"/>
    <lineage>
        <taxon>Bacteria</taxon>
        <taxon>Pseudomonadati</taxon>
        <taxon>Pseudomonadota</taxon>
        <taxon>Gammaproteobacteria</taxon>
        <taxon>Pseudomonadales</taxon>
        <taxon>Pseudomonadaceae</taxon>
        <taxon>Pseudomonas</taxon>
    </lineage>
</organism>
<dbReference type="PROSITE" id="PS50850">
    <property type="entry name" value="MFS"/>
    <property type="match status" value="1"/>
</dbReference>
<dbReference type="PATRIC" id="fig|1461581.3.peg.1406"/>
<dbReference type="PANTHER" id="PTHR23521">
    <property type="entry name" value="TRANSPORTER MFS SUPERFAMILY"/>
    <property type="match status" value="1"/>
</dbReference>
<evidence type="ECO:0000256" key="3">
    <source>
        <dbReference type="ARBA" id="ARBA00022989"/>
    </source>
</evidence>
<proteinExistence type="predicted"/>
<dbReference type="EMBL" id="LK391969">
    <property type="protein sequence ID" value="CEF26496.1"/>
    <property type="molecule type" value="Genomic_DNA"/>
</dbReference>
<feature type="transmembrane region" description="Helical" evidence="5">
    <location>
        <begin position="71"/>
        <end position="90"/>
    </location>
</feature>
<keyword evidence="3 5" id="KW-1133">Transmembrane helix</keyword>
<dbReference type="RefSeq" id="WP_044499040.1">
    <property type="nucleotide sequence ID" value="NZ_LK391969.1"/>
</dbReference>
<feature type="transmembrane region" description="Helical" evidence="5">
    <location>
        <begin position="352"/>
        <end position="369"/>
    </location>
</feature>
<feature type="transmembrane region" description="Helical" evidence="5">
    <location>
        <begin position="289"/>
        <end position="310"/>
    </location>
</feature>
<dbReference type="Gene3D" id="1.20.1250.20">
    <property type="entry name" value="MFS general substrate transporter like domains"/>
    <property type="match status" value="2"/>
</dbReference>
<dbReference type="CDD" id="cd17477">
    <property type="entry name" value="MFS_YcaD_like"/>
    <property type="match status" value="1"/>
</dbReference>
<accession>A0A078MDA2</accession>
<feature type="transmembrane region" description="Helical" evidence="5">
    <location>
        <begin position="322"/>
        <end position="340"/>
    </location>
</feature>
<dbReference type="SUPFAM" id="SSF103473">
    <property type="entry name" value="MFS general substrate transporter"/>
    <property type="match status" value="1"/>
</dbReference>
<protein>
    <submittedName>
        <fullName evidence="7">Major facilitator superfamily transporter</fullName>
    </submittedName>
</protein>
<feature type="transmembrane region" description="Helical" evidence="5">
    <location>
        <begin position="229"/>
        <end position="252"/>
    </location>
</feature>
<feature type="transmembrane region" description="Helical" evidence="5">
    <location>
        <begin position="39"/>
        <end position="59"/>
    </location>
</feature>
<dbReference type="InterPro" id="IPR011701">
    <property type="entry name" value="MFS"/>
</dbReference>
<evidence type="ECO:0000259" key="6">
    <source>
        <dbReference type="PROSITE" id="PS50850"/>
    </source>
</evidence>
<dbReference type="EMBL" id="LM997413">
    <property type="protein sequence ID" value="CEA04255.1"/>
    <property type="molecule type" value="Genomic_DNA"/>
</dbReference>
<evidence type="ECO:0000256" key="2">
    <source>
        <dbReference type="ARBA" id="ARBA00022692"/>
    </source>
</evidence>
<dbReference type="InterPro" id="IPR047200">
    <property type="entry name" value="MFS_YcaD-like"/>
</dbReference>
<feature type="transmembrane region" description="Helical" evidence="5">
    <location>
        <begin position="157"/>
        <end position="176"/>
    </location>
</feature>
<dbReference type="PANTHER" id="PTHR23521:SF3">
    <property type="entry name" value="MFS TRANSPORTER"/>
    <property type="match status" value="1"/>
</dbReference>
<feature type="transmembrane region" description="Helical" evidence="5">
    <location>
        <begin position="201"/>
        <end position="223"/>
    </location>
</feature>
<keyword evidence="4 5" id="KW-0472">Membrane</keyword>
<feature type="transmembrane region" description="Helical" evidence="5">
    <location>
        <begin position="96"/>
        <end position="117"/>
    </location>
</feature>
<feature type="transmembrane region" description="Helical" evidence="5">
    <location>
        <begin position="7"/>
        <end position="27"/>
    </location>
</feature>
<evidence type="ECO:0000256" key="4">
    <source>
        <dbReference type="ARBA" id="ARBA00023136"/>
    </source>
</evidence>
<dbReference type="AlphaFoldDB" id="A0A078MDA2"/>
<evidence type="ECO:0000256" key="5">
    <source>
        <dbReference type="SAM" id="Phobius"/>
    </source>
</evidence>
<sequence length="389" mass="41473">MRWSTYWIVTVAVVVVGLAMGVTLPLVSLRLDQWGYDAFAIGVMAAMPAIGILLGARLAGRLAGYLGSERCMRLMLISAAISVGLLTVLANYWVWLVLRLVLGGCLTITFIIGESWINQLIEDRLRGRLVAVYGSAFALSQLCGPLLLGALGTTTDAGFWLSIVLLLLGTVVLWPADGAPQVDGANASGRGVMKFVRRMPAVAWAVMLFACFEAMALTLLPVYLIREGFAQGLALLMVSTVVVGDAVLQLPIGWLADRMQRTTLYRVCGALLLGSSLSIPLLLHTPLIWPALVLFGAGAGGLYTLSLILVGQRFRDDALVRANAHIALLWGAGCLIGPLSTGAASHWLSSHALPWWMAGMAAIFLLLALRRGAFDAVVVSRPAREPGAV</sequence>
<dbReference type="Pfam" id="PF07690">
    <property type="entry name" value="MFS_1"/>
    <property type="match status" value="1"/>
</dbReference>
<dbReference type="InterPro" id="IPR036259">
    <property type="entry name" value="MFS_trans_sf"/>
</dbReference>
<dbReference type="InterPro" id="IPR001958">
    <property type="entry name" value="Tet-R_TetA/multi-R_MdtG-like"/>
</dbReference>